<proteinExistence type="predicted"/>
<keyword evidence="2" id="KW-1185">Reference proteome</keyword>
<comment type="caution">
    <text evidence="1">The sequence shown here is derived from an EMBL/GenBank/DDBJ whole genome shotgun (WGS) entry which is preliminary data.</text>
</comment>
<evidence type="ECO:0000313" key="1">
    <source>
        <dbReference type="EMBL" id="OJJ12535.1"/>
    </source>
</evidence>
<accession>A0A1L9QFJ8</accession>
<evidence type="ECO:0000313" key="2">
    <source>
        <dbReference type="Proteomes" id="UP000183940"/>
    </source>
</evidence>
<organism evidence="1 2">
    <name type="scientific">Roseofilum reptotaenium AO1-A</name>
    <dbReference type="NCBI Taxonomy" id="1925591"/>
    <lineage>
        <taxon>Bacteria</taxon>
        <taxon>Bacillati</taxon>
        <taxon>Cyanobacteriota</taxon>
        <taxon>Cyanophyceae</taxon>
        <taxon>Desertifilales</taxon>
        <taxon>Desertifilaceae</taxon>
        <taxon>Roseofilum</taxon>
    </lineage>
</organism>
<name>A0A1L9QFJ8_9CYAN</name>
<dbReference type="EMBL" id="MLAW01000092">
    <property type="protein sequence ID" value="OJJ12535.1"/>
    <property type="molecule type" value="Genomic_DNA"/>
</dbReference>
<sequence>MSIGNRIIHKVREEIIGNLREGVADSLEDVFQQEDSEHENFDGLIPIGGEEWNDSDFGLFTAPWAAIDKALDMANSVVDEILGADTSLYVTPYDGSFDYSGWNPLLNPEDNYNRLGQGLVDFEVVENGCEKCLLITFSVFGLLPLNPIIYCRRHESPECQEEPIPEDIEIEEQEEEGVRTTEVHTLPAGVYYLPFATEQAKRDRPWVWFLNEDGSLHRQNIKFKDAKRTSYFAFRDYGAGIFTTGDWNTNSIFYSDNRFTEANWLEGEERERWKYADSYGVPSDRNGRHSWEDNFIEEDYVSFRLIVSRRGSPENLLTLKIPGGLVRSK</sequence>
<dbReference type="AlphaFoldDB" id="A0A1L9QFJ8"/>
<reference evidence="1" key="1">
    <citation type="submission" date="2016-10" db="EMBL/GenBank/DDBJ databases">
        <title>CRISPR-Cas defence system in Roseofilum reptotaenium: evidence of a bacteriophage-cyanobacterium arms race in the coral black band disease.</title>
        <authorList>
            <person name="Buerger P."/>
            <person name="Wood-Charlson E.M."/>
            <person name="Weynberg K.D."/>
            <person name="Willis B."/>
            <person name="Van Oppen M.J."/>
        </authorList>
    </citation>
    <scope>NUCLEOTIDE SEQUENCE [LARGE SCALE GENOMIC DNA]</scope>
    <source>
        <strain evidence="1">AO1-A</strain>
    </source>
</reference>
<protein>
    <submittedName>
        <fullName evidence="1">Uncharacterized protein</fullName>
    </submittedName>
</protein>
<dbReference type="Proteomes" id="UP000183940">
    <property type="component" value="Unassembled WGS sequence"/>
</dbReference>
<gene>
    <name evidence="1" type="ORF">BI308_25545</name>
</gene>